<evidence type="ECO:0000259" key="1">
    <source>
        <dbReference type="Pfam" id="PF01400"/>
    </source>
</evidence>
<dbReference type="RefSeq" id="WP_339090797.1">
    <property type="nucleotide sequence ID" value="NZ_LR743507.1"/>
</dbReference>
<dbReference type="SUPFAM" id="SSF55486">
    <property type="entry name" value="Metalloproteases ('zincins'), catalytic domain"/>
    <property type="match status" value="1"/>
</dbReference>
<accession>A0A679J6V9</accession>
<dbReference type="Gene3D" id="3.40.390.10">
    <property type="entry name" value="Collagenase (Catalytic Domain)"/>
    <property type="match status" value="1"/>
</dbReference>
<proteinExistence type="predicted"/>
<feature type="domain" description="Peptidase M12A" evidence="1">
    <location>
        <begin position="78"/>
        <end position="236"/>
    </location>
</feature>
<evidence type="ECO:0000313" key="2">
    <source>
        <dbReference type="EMBL" id="CAA2105338.1"/>
    </source>
</evidence>
<dbReference type="EMBL" id="LR743507">
    <property type="protein sequence ID" value="CAA2105338.1"/>
    <property type="molecule type" value="Genomic_DNA"/>
</dbReference>
<dbReference type="Pfam" id="PF01400">
    <property type="entry name" value="Astacin"/>
    <property type="match status" value="1"/>
</dbReference>
<dbReference type="GO" id="GO:0004222">
    <property type="term" value="F:metalloendopeptidase activity"/>
    <property type="evidence" value="ECO:0007669"/>
    <property type="project" value="InterPro"/>
</dbReference>
<sequence>MSDDERRNWICTTLDVEGGTRPAGDPMQLLTLGVAAKDKLWKKGTEIKVRFLQGTPELHERTLKTARSWLVSGVQLAMRQAQPGEAADIRIAFDATKGSWSYVGTDSRTIHPSQPTMNLGWATLETPEKDFSSVVIHEFGHAMGLLHEHNHPGAKIEWDKPAVYADLGGDPNWWDKATIDSNVFARFDTGKVITTDFDSVSVMIYTVPPNWTTNGKSFMPSWKLSDGDTATIRKLYA</sequence>
<dbReference type="InterPro" id="IPR001506">
    <property type="entry name" value="Peptidase_M12A"/>
</dbReference>
<dbReference type="GO" id="GO:0006508">
    <property type="term" value="P:proteolysis"/>
    <property type="evidence" value="ECO:0007669"/>
    <property type="project" value="InterPro"/>
</dbReference>
<protein>
    <recommendedName>
        <fullName evidence="1">Peptidase M12A domain-containing protein</fullName>
    </recommendedName>
</protein>
<name>A0A679J6V9_VARPD</name>
<organism evidence="2">
    <name type="scientific">Variovorax paradoxus</name>
    <dbReference type="NCBI Taxonomy" id="34073"/>
    <lineage>
        <taxon>Bacteria</taxon>
        <taxon>Pseudomonadati</taxon>
        <taxon>Pseudomonadota</taxon>
        <taxon>Betaproteobacteria</taxon>
        <taxon>Burkholderiales</taxon>
        <taxon>Comamonadaceae</taxon>
        <taxon>Variovorax</taxon>
    </lineage>
</organism>
<dbReference type="AlphaFoldDB" id="A0A679J6V9"/>
<reference evidence="2" key="1">
    <citation type="submission" date="2019-12" db="EMBL/GenBank/DDBJ databases">
        <authorList>
            <person name="Cremers G."/>
        </authorList>
    </citation>
    <scope>NUCLEOTIDE SEQUENCE</scope>
    <source>
        <strain evidence="2">Vvax</strain>
    </source>
</reference>
<gene>
    <name evidence="2" type="ORF">VVAX_03204</name>
</gene>
<dbReference type="InterPro" id="IPR024079">
    <property type="entry name" value="MetalloPept_cat_dom_sf"/>
</dbReference>